<sequence>MLPYTLPGVSRYAEAVVISDTWPRCGRVTLKPFTETLTEEEWRRFYECFRDPEIAEWNGSRPLKMPVWLFKRVVMGEVARGDRLGFGILDEKGEWLGTVELYELSRNEATLGILIGAKDRWGQGYGTDAVRAVLAYAFTKMGLHKVKLRTYRHNLRAQRAFEKAGFRFVSSPPPPLRFNFGFTPKPEFVPMEITKEQWEGVA</sequence>
<accession>A0A399F9X9</accession>
<dbReference type="CDD" id="cd04301">
    <property type="entry name" value="NAT_SF"/>
    <property type="match status" value="1"/>
</dbReference>
<keyword evidence="3" id="KW-1185">Reference proteome</keyword>
<evidence type="ECO:0000313" key="3">
    <source>
        <dbReference type="Proteomes" id="UP000266178"/>
    </source>
</evidence>
<dbReference type="Pfam" id="PF13302">
    <property type="entry name" value="Acetyltransf_3"/>
    <property type="match status" value="1"/>
</dbReference>
<dbReference type="AlphaFoldDB" id="A0A399F9X9"/>
<dbReference type="PROSITE" id="PS51186">
    <property type="entry name" value="GNAT"/>
    <property type="match status" value="1"/>
</dbReference>
<gene>
    <name evidence="2" type="ORF">Mgrana_01538</name>
</gene>
<dbReference type="Gene3D" id="3.40.630.30">
    <property type="match status" value="1"/>
</dbReference>
<reference evidence="2 3" key="1">
    <citation type="submission" date="2018-08" db="EMBL/GenBank/DDBJ databases">
        <title>Meiothermus granaticius genome AF-68 sequencing project.</title>
        <authorList>
            <person name="Da Costa M.S."/>
            <person name="Albuquerque L."/>
            <person name="Raposo P."/>
            <person name="Froufe H.J.C."/>
            <person name="Barroso C.S."/>
            <person name="Egas C."/>
        </authorList>
    </citation>
    <scope>NUCLEOTIDE SEQUENCE [LARGE SCALE GENOMIC DNA]</scope>
    <source>
        <strain evidence="2 3">AF-68</strain>
    </source>
</reference>
<dbReference type="InterPro" id="IPR000182">
    <property type="entry name" value="GNAT_dom"/>
</dbReference>
<dbReference type="Proteomes" id="UP000266178">
    <property type="component" value="Unassembled WGS sequence"/>
</dbReference>
<dbReference type="EMBL" id="QWLB01000018">
    <property type="protein sequence ID" value="RIH92506.1"/>
    <property type="molecule type" value="Genomic_DNA"/>
</dbReference>
<dbReference type="GO" id="GO:0016747">
    <property type="term" value="F:acyltransferase activity, transferring groups other than amino-acyl groups"/>
    <property type="evidence" value="ECO:0007669"/>
    <property type="project" value="InterPro"/>
</dbReference>
<dbReference type="InterPro" id="IPR016181">
    <property type="entry name" value="Acyl_CoA_acyltransferase"/>
</dbReference>
<proteinExistence type="predicted"/>
<evidence type="ECO:0000259" key="1">
    <source>
        <dbReference type="PROSITE" id="PS51186"/>
    </source>
</evidence>
<organism evidence="2 3">
    <name type="scientific">Meiothermus granaticius NBRC 107808</name>
    <dbReference type="NCBI Taxonomy" id="1227551"/>
    <lineage>
        <taxon>Bacteria</taxon>
        <taxon>Thermotogati</taxon>
        <taxon>Deinococcota</taxon>
        <taxon>Deinococci</taxon>
        <taxon>Thermales</taxon>
        <taxon>Thermaceae</taxon>
        <taxon>Meiothermus</taxon>
    </lineage>
</organism>
<evidence type="ECO:0000313" key="2">
    <source>
        <dbReference type="EMBL" id="RIH92506.1"/>
    </source>
</evidence>
<keyword evidence="2" id="KW-0808">Transferase</keyword>
<protein>
    <submittedName>
        <fullName evidence="2">UDP-4-amino-4, 6-dideoxy-N-acetyl-beta-L-altrosamine N-acetyltransferase</fullName>
    </submittedName>
</protein>
<feature type="domain" description="N-acetyltransferase" evidence="1">
    <location>
        <begin position="28"/>
        <end position="196"/>
    </location>
</feature>
<comment type="caution">
    <text evidence="2">The sequence shown here is derived from an EMBL/GenBank/DDBJ whole genome shotgun (WGS) entry which is preliminary data.</text>
</comment>
<dbReference type="SUPFAM" id="SSF55729">
    <property type="entry name" value="Acyl-CoA N-acyltransferases (Nat)"/>
    <property type="match status" value="1"/>
</dbReference>
<name>A0A399F9X9_9DEIN</name>
<dbReference type="PANTHER" id="PTHR43415">
    <property type="entry name" value="SPERMIDINE N(1)-ACETYLTRANSFERASE"/>
    <property type="match status" value="1"/>
</dbReference>
<dbReference type="PANTHER" id="PTHR43415:SF3">
    <property type="entry name" value="GNAT-FAMILY ACETYLTRANSFERASE"/>
    <property type="match status" value="1"/>
</dbReference>